<feature type="transmembrane region" description="Helical" evidence="1">
    <location>
        <begin position="14"/>
        <end position="33"/>
    </location>
</feature>
<organism evidence="2 3">
    <name type="scientific">Candidatus Azambacteria bacterium GW2011_GWD2_46_48</name>
    <dbReference type="NCBI Taxonomy" id="1618623"/>
    <lineage>
        <taxon>Bacteria</taxon>
        <taxon>Candidatus Azamiibacteriota</taxon>
    </lineage>
</organism>
<dbReference type="Proteomes" id="UP000034391">
    <property type="component" value="Unassembled WGS sequence"/>
</dbReference>
<evidence type="ECO:0000313" key="3">
    <source>
        <dbReference type="Proteomes" id="UP000034391"/>
    </source>
</evidence>
<reference evidence="2 3" key="1">
    <citation type="journal article" date="2015" name="Nature">
        <title>rRNA introns, odd ribosomes, and small enigmatic genomes across a large radiation of phyla.</title>
        <authorList>
            <person name="Brown C.T."/>
            <person name="Hug L.A."/>
            <person name="Thomas B.C."/>
            <person name="Sharon I."/>
            <person name="Castelle C.J."/>
            <person name="Singh A."/>
            <person name="Wilkins M.J."/>
            <person name="Williams K.H."/>
            <person name="Banfield J.F."/>
        </authorList>
    </citation>
    <scope>NUCLEOTIDE SEQUENCE [LARGE SCALE GENOMIC DNA]</scope>
</reference>
<dbReference type="AlphaFoldDB" id="A0A0G1QCR2"/>
<dbReference type="EMBL" id="LCMR01000009">
    <property type="protein sequence ID" value="KKU42557.1"/>
    <property type="molecule type" value="Genomic_DNA"/>
</dbReference>
<keyword evidence="1" id="KW-0472">Membrane</keyword>
<protein>
    <recommendedName>
        <fullName evidence="4">Polysaccharide chain length determinant N-terminal domain-containing protein</fullName>
    </recommendedName>
</protein>
<evidence type="ECO:0008006" key="4">
    <source>
        <dbReference type="Google" id="ProtNLM"/>
    </source>
</evidence>
<proteinExistence type="predicted"/>
<keyword evidence="1" id="KW-0812">Transmembrane</keyword>
<feature type="transmembrane region" description="Helical" evidence="1">
    <location>
        <begin position="163"/>
        <end position="182"/>
    </location>
</feature>
<accession>A0A0G1QCR2</accession>
<evidence type="ECO:0000313" key="2">
    <source>
        <dbReference type="EMBL" id="KKU42557.1"/>
    </source>
</evidence>
<sequence>MQYNDYFRILKNNFILIAVIAALTFASALFFSATKERFFRFSLPLFVSSSVEFSAPLKAEDPYYAVKASDGAAEALTAWLQSPSAQKSLSSQVKVFKNFKVIKFAPQFLEVKYEAKSEEDGRRLAQAVLAEADKSINYLGKTRMFAIKAEELAVEQEERRTGVAAFLGMLTGLALGIFLAFVKEYCCKLFVVCYANWH</sequence>
<keyword evidence="1" id="KW-1133">Transmembrane helix</keyword>
<comment type="caution">
    <text evidence="2">The sequence shown here is derived from an EMBL/GenBank/DDBJ whole genome shotgun (WGS) entry which is preliminary data.</text>
</comment>
<name>A0A0G1QCR2_9BACT</name>
<gene>
    <name evidence="2" type="ORF">UX56_C0009G0011</name>
</gene>
<evidence type="ECO:0000256" key="1">
    <source>
        <dbReference type="SAM" id="Phobius"/>
    </source>
</evidence>